<protein>
    <submittedName>
        <fullName evidence="2">Uncharacterized protein</fullName>
    </submittedName>
</protein>
<reference evidence="2 3" key="1">
    <citation type="submission" date="2017-03" db="EMBL/GenBank/DDBJ databases">
        <authorList>
            <person name="Afonso C.L."/>
            <person name="Miller P.J."/>
            <person name="Scott M.A."/>
            <person name="Spackman E."/>
            <person name="Goraichik I."/>
            <person name="Dimitrov K.M."/>
            <person name="Suarez D.L."/>
            <person name="Swayne D.E."/>
        </authorList>
    </citation>
    <scope>NUCLEOTIDE SEQUENCE [LARGE SCALE GENOMIC DNA]</scope>
    <source>
        <strain evidence="2 3">CECT 7745</strain>
    </source>
</reference>
<keyword evidence="1" id="KW-1133">Transmembrane helix</keyword>
<evidence type="ECO:0000313" key="2">
    <source>
        <dbReference type="EMBL" id="SMC11117.1"/>
    </source>
</evidence>
<feature type="transmembrane region" description="Helical" evidence="1">
    <location>
        <begin position="7"/>
        <end position="25"/>
    </location>
</feature>
<organism evidence="2 3">
    <name type="scientific">Roseovarius aestuarii</name>
    <dbReference type="NCBI Taxonomy" id="475083"/>
    <lineage>
        <taxon>Bacteria</taxon>
        <taxon>Pseudomonadati</taxon>
        <taxon>Pseudomonadota</taxon>
        <taxon>Alphaproteobacteria</taxon>
        <taxon>Rhodobacterales</taxon>
        <taxon>Roseobacteraceae</taxon>
        <taxon>Roseovarius</taxon>
    </lineage>
</organism>
<keyword evidence="3" id="KW-1185">Reference proteome</keyword>
<evidence type="ECO:0000313" key="3">
    <source>
        <dbReference type="Proteomes" id="UP000193224"/>
    </source>
</evidence>
<dbReference type="Proteomes" id="UP000193224">
    <property type="component" value="Unassembled WGS sequence"/>
</dbReference>
<name>A0A1X7BNB2_9RHOB</name>
<keyword evidence="1" id="KW-0472">Membrane</keyword>
<dbReference type="EMBL" id="FWXB01000002">
    <property type="protein sequence ID" value="SMC11117.1"/>
    <property type="molecule type" value="Genomic_DNA"/>
</dbReference>
<keyword evidence="1" id="KW-0812">Transmembrane</keyword>
<dbReference type="RefSeq" id="WP_176237621.1">
    <property type="nucleotide sequence ID" value="NZ_FWXB01000002.1"/>
</dbReference>
<sequence length="49" mass="5554">MLRLLKWLIYMACLAFIGLVGYAYIGPFFGVDFSPPTNEIRQDVILETG</sequence>
<dbReference type="AlphaFoldDB" id="A0A1X7BNB2"/>
<proteinExistence type="predicted"/>
<evidence type="ECO:0000256" key="1">
    <source>
        <dbReference type="SAM" id="Phobius"/>
    </source>
</evidence>
<gene>
    <name evidence="2" type="ORF">ROA7745_00926</name>
</gene>
<accession>A0A1X7BNB2</accession>